<dbReference type="GO" id="GO:0006508">
    <property type="term" value="P:proteolysis"/>
    <property type="evidence" value="ECO:0007669"/>
    <property type="project" value="UniProtKB-KW"/>
</dbReference>
<dbReference type="PANTHER" id="PTHR34448:SF3">
    <property type="entry name" value="AMINOPEPTIDASE AMPS"/>
    <property type="match status" value="1"/>
</dbReference>
<evidence type="ECO:0000256" key="7">
    <source>
        <dbReference type="ARBA" id="ARBA00022723"/>
    </source>
</evidence>
<evidence type="ECO:0000256" key="4">
    <source>
        <dbReference type="ARBA" id="ARBA00008236"/>
    </source>
</evidence>
<evidence type="ECO:0000256" key="8">
    <source>
        <dbReference type="ARBA" id="ARBA00022801"/>
    </source>
</evidence>
<dbReference type="AlphaFoldDB" id="A0A1H7LL41"/>
<dbReference type="GO" id="GO:0008237">
    <property type="term" value="F:metallopeptidase activity"/>
    <property type="evidence" value="ECO:0007669"/>
    <property type="project" value="UniProtKB-KW"/>
</dbReference>
<evidence type="ECO:0000256" key="3">
    <source>
        <dbReference type="ARBA" id="ARBA00001947"/>
    </source>
</evidence>
<evidence type="ECO:0000256" key="1">
    <source>
        <dbReference type="ARBA" id="ARBA00001941"/>
    </source>
</evidence>
<dbReference type="SUPFAM" id="SSF144052">
    <property type="entry name" value="Thermophilic metalloprotease-like"/>
    <property type="match status" value="1"/>
</dbReference>
<dbReference type="Gene3D" id="3.40.1830.10">
    <property type="entry name" value="Thermophilic metalloprotease (M29)"/>
    <property type="match status" value="1"/>
</dbReference>
<evidence type="ECO:0000256" key="9">
    <source>
        <dbReference type="ARBA" id="ARBA00023049"/>
    </source>
</evidence>
<keyword evidence="8" id="KW-0378">Hydrolase</keyword>
<organism evidence="10 11">
    <name type="scientific">Ruminococcus albus</name>
    <dbReference type="NCBI Taxonomy" id="1264"/>
    <lineage>
        <taxon>Bacteria</taxon>
        <taxon>Bacillati</taxon>
        <taxon>Bacillota</taxon>
        <taxon>Clostridia</taxon>
        <taxon>Eubacteriales</taxon>
        <taxon>Oscillospiraceae</taxon>
        <taxon>Ruminococcus</taxon>
    </lineage>
</organism>
<dbReference type="EMBL" id="FOAT01000009">
    <property type="protein sequence ID" value="SEK99692.1"/>
    <property type="molecule type" value="Genomic_DNA"/>
</dbReference>
<comment type="similarity">
    <text evidence="4">Belongs to the peptidase M29 family.</text>
</comment>
<proteinExistence type="inferred from homology"/>
<name>A0A1H7LL41_RUMAL</name>
<sequence>MAISEKLLKKYAQLIVLTGANVQRGQIVQLTAAVEQHEFAALVMEECYKAGAKRVNMNWSSDMQNRLDLLYAEEDTLAKVLPWEEAKMKQMVDDLPCRIFIVSDDPDALNGIDPKKISAVMQSRQAVFKPYRNAIEGKHQWVIAAHPSEKWAKKCFPDAEDAVDKLWEAILKTARVSEDNDPVADWKAHMDTIVNKATWLNEQGFSSLEYKSSNGTDFRVSLIEGAKWEGAKDLNPLNGAEYIPNIPTEEIFTSPYAGKCEGTLVAVKPLSWNSQLIEDFSITFKDGKAVSCKAGKGQELLEQMIKMDDCACMLGEVALVPKESPVNQCGFLFYETLFDENACCHCALGMGFKEVLPDGADLTVEQAKERGINDSIIHVDFMIGADDLSIDGIRPDGTREAIFRNGTWA</sequence>
<dbReference type="PANTHER" id="PTHR34448">
    <property type="entry name" value="AMINOPEPTIDASE"/>
    <property type="match status" value="1"/>
</dbReference>
<protein>
    <submittedName>
        <fullName evidence="10">Aminopeptidase</fullName>
    </submittedName>
</protein>
<keyword evidence="7" id="KW-0479">Metal-binding</keyword>
<evidence type="ECO:0000256" key="6">
    <source>
        <dbReference type="ARBA" id="ARBA00022670"/>
    </source>
</evidence>
<dbReference type="PRINTS" id="PR00919">
    <property type="entry name" value="THERMOPTASE"/>
</dbReference>
<keyword evidence="6" id="KW-0645">Protease</keyword>
<reference evidence="10 11" key="1">
    <citation type="submission" date="2016-10" db="EMBL/GenBank/DDBJ databases">
        <authorList>
            <person name="de Groot N.N."/>
        </authorList>
    </citation>
    <scope>NUCLEOTIDE SEQUENCE [LARGE SCALE GENOMIC DNA]</scope>
    <source>
        <strain evidence="10 11">KH2T6</strain>
    </source>
</reference>
<dbReference type="InterPro" id="IPR035097">
    <property type="entry name" value="M29_N-terminal"/>
</dbReference>
<keyword evidence="5 10" id="KW-0031">Aminopeptidase</keyword>
<dbReference type="GO" id="GO:0046872">
    <property type="term" value="F:metal ion binding"/>
    <property type="evidence" value="ECO:0007669"/>
    <property type="project" value="UniProtKB-KW"/>
</dbReference>
<dbReference type="InterPro" id="IPR000787">
    <property type="entry name" value="Peptidase_M29"/>
</dbReference>
<dbReference type="Proteomes" id="UP000186015">
    <property type="component" value="Unassembled WGS sequence"/>
</dbReference>
<accession>A0A1H7LL41</accession>
<comment type="cofactor">
    <cofactor evidence="3">
        <name>Zn(2+)</name>
        <dbReference type="ChEBI" id="CHEBI:29105"/>
    </cofactor>
</comment>
<dbReference type="GO" id="GO:0004177">
    <property type="term" value="F:aminopeptidase activity"/>
    <property type="evidence" value="ECO:0007669"/>
    <property type="project" value="UniProtKB-KW"/>
</dbReference>
<gene>
    <name evidence="10" type="ORF">SAMN05216469_10969</name>
</gene>
<evidence type="ECO:0000313" key="10">
    <source>
        <dbReference type="EMBL" id="SEK99692.1"/>
    </source>
</evidence>
<dbReference type="InterPro" id="IPR052170">
    <property type="entry name" value="M29_Exopeptidase"/>
</dbReference>
<dbReference type="Pfam" id="PF02073">
    <property type="entry name" value="Peptidase_M29"/>
    <property type="match status" value="1"/>
</dbReference>
<evidence type="ECO:0000313" key="11">
    <source>
        <dbReference type="Proteomes" id="UP000186015"/>
    </source>
</evidence>
<comment type="cofactor">
    <cofactor evidence="1">
        <name>Co(2+)</name>
        <dbReference type="ChEBI" id="CHEBI:48828"/>
    </cofactor>
</comment>
<comment type="cofactor">
    <cofactor evidence="2">
        <name>Mg(2+)</name>
        <dbReference type="ChEBI" id="CHEBI:18420"/>
    </cofactor>
</comment>
<keyword evidence="9" id="KW-0482">Metalloprotease</keyword>
<dbReference type="RefSeq" id="WP_074833745.1">
    <property type="nucleotide sequence ID" value="NZ_FOAT01000009.1"/>
</dbReference>
<evidence type="ECO:0000256" key="2">
    <source>
        <dbReference type="ARBA" id="ARBA00001946"/>
    </source>
</evidence>
<evidence type="ECO:0000256" key="5">
    <source>
        <dbReference type="ARBA" id="ARBA00022438"/>
    </source>
</evidence>